<evidence type="ECO:0000256" key="7">
    <source>
        <dbReference type="ARBA" id="ARBA00022737"/>
    </source>
</evidence>
<dbReference type="InterPro" id="IPR002347">
    <property type="entry name" value="SDR_fam"/>
</dbReference>
<dbReference type="InterPro" id="IPR051687">
    <property type="entry name" value="Peroxisomal_Beta-Oxidation"/>
</dbReference>
<dbReference type="VEuPathDB" id="FungiDB:YALI0_E15378g"/>
<keyword evidence="11" id="KW-0443">Lipid metabolism</keyword>
<dbReference type="CDD" id="cd05353">
    <property type="entry name" value="hydroxyacyl-CoA-like_DH_SDR_c-like"/>
    <property type="match status" value="2"/>
</dbReference>
<dbReference type="Gene3D" id="3.10.129.10">
    <property type="entry name" value="Hotdog Thioesterase"/>
    <property type="match status" value="2"/>
</dbReference>
<dbReference type="GO" id="GO:0044594">
    <property type="term" value="F:17-beta-hydroxysteroid dehydrogenase (NAD+) activity"/>
    <property type="evidence" value="ECO:0000318"/>
    <property type="project" value="GO_Central"/>
</dbReference>
<evidence type="ECO:0000256" key="9">
    <source>
        <dbReference type="ARBA" id="ARBA00022857"/>
    </source>
</evidence>
<gene>
    <name evidence="22" type="ORF">YALI0_E15378g</name>
</gene>
<comment type="pathway">
    <text evidence="2">Lipid metabolism; fatty acid beta-oxidation.</text>
</comment>
<feature type="domain" description="Ketoreductase" evidence="21">
    <location>
        <begin position="10"/>
        <end position="202"/>
    </location>
</feature>
<dbReference type="Pfam" id="PF22622">
    <property type="entry name" value="MFE-2_hydrat-2_N"/>
    <property type="match status" value="1"/>
</dbReference>
<evidence type="ECO:0000256" key="4">
    <source>
        <dbReference type="ARBA" id="ARBA00011245"/>
    </source>
</evidence>
<evidence type="ECO:0000256" key="8">
    <source>
        <dbReference type="ARBA" id="ARBA00022832"/>
    </source>
</evidence>
<dbReference type="STRING" id="284591.F2Z6I5"/>
<comment type="subunit">
    <text evidence="4">Monomer.</text>
</comment>
<keyword evidence="9" id="KW-0521">NADP</keyword>
<evidence type="ECO:0000256" key="6">
    <source>
        <dbReference type="ARBA" id="ARBA00013156"/>
    </source>
</evidence>
<dbReference type="GO" id="GO:0003857">
    <property type="term" value="F:(3S)-3-hydroxyacyl-CoA dehydrogenase (NAD+) activity"/>
    <property type="evidence" value="ECO:0000318"/>
    <property type="project" value="GO_Central"/>
</dbReference>
<keyword evidence="13" id="KW-0413">Isomerase</keyword>
<comment type="catalytic activity">
    <reaction evidence="16">
        <text>a (3R)-3-hydroxyacyl-CoA = a (2E)-enoyl-CoA + H2O</text>
        <dbReference type="Rhea" id="RHEA:26526"/>
        <dbReference type="ChEBI" id="CHEBI:15377"/>
        <dbReference type="ChEBI" id="CHEBI:57319"/>
        <dbReference type="ChEBI" id="CHEBI:58856"/>
        <dbReference type="EC" id="4.2.1.119"/>
    </reaction>
</comment>
<dbReference type="FunFam" id="3.40.50.720:FF:000410">
    <property type="entry name" value="Peroxisomal multifunctional beta-oxidation protein"/>
    <property type="match status" value="1"/>
</dbReference>
<evidence type="ECO:0000256" key="19">
    <source>
        <dbReference type="ARBA" id="ARBA00073871"/>
    </source>
</evidence>
<comment type="function">
    <text evidence="18">Second trifunctional enzyme acting on the beta-oxidation pathway for fatty acids, possessing hydratase-dehydrogenase-epimerase activities. Converts trans-2-enoyl-CoA via D-3-hydroxyacyl-CoA to 3-ketoacyl-CoA.</text>
</comment>
<evidence type="ECO:0000256" key="1">
    <source>
        <dbReference type="ARBA" id="ARBA00004275"/>
    </source>
</evidence>
<dbReference type="FunCoup" id="F2Z6I5">
    <property type="interactions" value="298"/>
</dbReference>
<dbReference type="HOGENOM" id="CLU_010194_18_0_1"/>
<evidence type="ECO:0000256" key="11">
    <source>
        <dbReference type="ARBA" id="ARBA00023098"/>
    </source>
</evidence>
<dbReference type="InParanoid" id="F2Z6I5"/>
<dbReference type="PANTHER" id="PTHR45024">
    <property type="entry name" value="DEHYDROGENASES, SHORT CHAIN"/>
    <property type="match status" value="1"/>
</dbReference>
<evidence type="ECO:0000256" key="20">
    <source>
        <dbReference type="ARBA" id="ARBA00081853"/>
    </source>
</evidence>
<keyword evidence="15" id="KW-0511">Multifunctional enzyme</keyword>
<dbReference type="GO" id="GO:0004300">
    <property type="term" value="F:enoyl-CoA hydratase activity"/>
    <property type="evidence" value="ECO:0000318"/>
    <property type="project" value="GO_Central"/>
</dbReference>
<evidence type="ECO:0000256" key="17">
    <source>
        <dbReference type="ARBA" id="ARBA00052025"/>
    </source>
</evidence>
<dbReference type="PROSITE" id="PS00061">
    <property type="entry name" value="ADH_SHORT"/>
    <property type="match status" value="2"/>
</dbReference>
<dbReference type="UniPathway" id="UPA00659"/>
<evidence type="ECO:0000256" key="15">
    <source>
        <dbReference type="ARBA" id="ARBA00023268"/>
    </source>
</evidence>
<dbReference type="Pfam" id="PF00106">
    <property type="entry name" value="adh_short"/>
    <property type="match status" value="2"/>
</dbReference>
<dbReference type="SMART" id="SM00822">
    <property type="entry name" value="PKS_KR"/>
    <property type="match status" value="1"/>
</dbReference>
<proteinExistence type="inferred from homology"/>
<dbReference type="SUPFAM" id="SSF51735">
    <property type="entry name" value="NAD(P)-binding Rossmann-fold domains"/>
    <property type="match status" value="2"/>
</dbReference>
<dbReference type="FunFam" id="3.40.50.720:FF:000185">
    <property type="entry name" value="peroxisomal multifunctional enzyme type 2"/>
    <property type="match status" value="1"/>
</dbReference>
<protein>
    <recommendedName>
        <fullName evidence="19">Peroxisomal hydratase-dehydrogenase-epimerase</fullName>
        <ecNumber evidence="5">1.1.1.n12</ecNumber>
        <ecNumber evidence="6">4.2.1.119</ecNumber>
    </recommendedName>
    <alternativeName>
        <fullName evidence="20">Multifunctional beta-oxidation protein</fullName>
    </alternativeName>
</protein>
<keyword evidence="10" id="KW-0560">Oxidoreductase</keyword>
<keyword evidence="23" id="KW-1185">Reference proteome</keyword>
<accession>F2Z6I5</accession>
<dbReference type="EC" id="1.1.1.n12" evidence="5"/>
<dbReference type="EMBL" id="CR382131">
    <property type="protein sequence ID" value="CAG79573.1"/>
    <property type="molecule type" value="Genomic_DNA"/>
</dbReference>
<dbReference type="GO" id="GO:0005777">
    <property type="term" value="C:peroxisome"/>
    <property type="evidence" value="ECO:0000318"/>
    <property type="project" value="GO_Central"/>
</dbReference>
<dbReference type="Proteomes" id="UP000001300">
    <property type="component" value="Chromosome E"/>
</dbReference>
<dbReference type="InterPro" id="IPR029069">
    <property type="entry name" value="HotDog_dom_sf"/>
</dbReference>
<evidence type="ECO:0000256" key="16">
    <source>
        <dbReference type="ARBA" id="ARBA00029334"/>
    </source>
</evidence>
<dbReference type="EC" id="4.2.1.119" evidence="6"/>
<evidence type="ECO:0000259" key="21">
    <source>
        <dbReference type="SMART" id="SM00822"/>
    </source>
</evidence>
<dbReference type="SUPFAM" id="SSF54637">
    <property type="entry name" value="Thioesterase/thiol ester dehydrase-isomerase"/>
    <property type="match status" value="2"/>
</dbReference>
<dbReference type="GO" id="GO:0006635">
    <property type="term" value="P:fatty acid beta-oxidation"/>
    <property type="evidence" value="ECO:0000318"/>
    <property type="project" value="GO_Central"/>
</dbReference>
<dbReference type="CDD" id="cd03448">
    <property type="entry name" value="HDE_HSD"/>
    <property type="match status" value="1"/>
</dbReference>
<organism evidence="22 23">
    <name type="scientific">Yarrowia lipolytica (strain CLIB 122 / E 150)</name>
    <name type="common">Yeast</name>
    <name type="synonym">Candida lipolytica</name>
    <dbReference type="NCBI Taxonomy" id="284591"/>
    <lineage>
        <taxon>Eukaryota</taxon>
        <taxon>Fungi</taxon>
        <taxon>Dikarya</taxon>
        <taxon>Ascomycota</taxon>
        <taxon>Saccharomycotina</taxon>
        <taxon>Dipodascomycetes</taxon>
        <taxon>Dipodascales</taxon>
        <taxon>Dipodascales incertae sedis</taxon>
        <taxon>Yarrowia</taxon>
    </lineage>
</organism>
<evidence type="ECO:0000256" key="12">
    <source>
        <dbReference type="ARBA" id="ARBA00023140"/>
    </source>
</evidence>
<evidence type="ECO:0000313" key="22">
    <source>
        <dbReference type="EMBL" id="CAG79573.1"/>
    </source>
</evidence>
<reference evidence="22 23" key="1">
    <citation type="journal article" date="2004" name="Nature">
        <title>Genome evolution in yeasts.</title>
        <authorList>
            <consortium name="Genolevures"/>
            <person name="Dujon B."/>
            <person name="Sherman D."/>
            <person name="Fischer G."/>
            <person name="Durrens P."/>
            <person name="Casaregola S."/>
            <person name="Lafontaine I."/>
            <person name="de Montigny J."/>
            <person name="Marck C."/>
            <person name="Neuveglise C."/>
            <person name="Talla E."/>
            <person name="Goffard N."/>
            <person name="Frangeul L."/>
            <person name="Aigle M."/>
            <person name="Anthouard V."/>
            <person name="Babour A."/>
            <person name="Barbe V."/>
            <person name="Barnay S."/>
            <person name="Blanchin S."/>
            <person name="Beckerich J.M."/>
            <person name="Beyne E."/>
            <person name="Bleykasten C."/>
            <person name="Boisrame A."/>
            <person name="Boyer J."/>
            <person name="Cattolico L."/>
            <person name="Confanioleri F."/>
            <person name="de Daruvar A."/>
            <person name="Despons L."/>
            <person name="Fabre E."/>
            <person name="Fairhead C."/>
            <person name="Ferry-Dumazet H."/>
            <person name="Groppi A."/>
            <person name="Hantraye F."/>
            <person name="Hennequin C."/>
            <person name="Jauniaux N."/>
            <person name="Joyet P."/>
            <person name="Kachouri R."/>
            <person name="Kerrest A."/>
            <person name="Koszul R."/>
            <person name="Lemaire M."/>
            <person name="Lesur I."/>
            <person name="Ma L."/>
            <person name="Muller H."/>
            <person name="Nicaud J.M."/>
            <person name="Nikolski M."/>
            <person name="Oztas S."/>
            <person name="Ozier-Kalogeropoulos O."/>
            <person name="Pellenz S."/>
            <person name="Potier S."/>
            <person name="Richard G.F."/>
            <person name="Straub M.L."/>
            <person name="Suleau A."/>
            <person name="Swennene D."/>
            <person name="Tekaia F."/>
            <person name="Wesolowski-Louvel M."/>
            <person name="Westhof E."/>
            <person name="Wirth B."/>
            <person name="Zeniou-Meyer M."/>
            <person name="Zivanovic I."/>
            <person name="Bolotin-Fukuhara M."/>
            <person name="Thierry A."/>
            <person name="Bouchier C."/>
            <person name="Caudron B."/>
            <person name="Scarpelli C."/>
            <person name="Gaillardin C."/>
            <person name="Weissenbach J."/>
            <person name="Wincker P."/>
            <person name="Souciet J.L."/>
        </authorList>
    </citation>
    <scope>NUCLEOTIDE SEQUENCE [LARGE SCALE GENOMIC DNA]</scope>
    <source>
        <strain evidence="23">CLIB 122 / E 150</strain>
    </source>
</reference>
<evidence type="ECO:0000256" key="18">
    <source>
        <dbReference type="ARBA" id="ARBA00055743"/>
    </source>
</evidence>
<dbReference type="GO" id="GO:0016853">
    <property type="term" value="F:isomerase activity"/>
    <property type="evidence" value="ECO:0007669"/>
    <property type="project" value="UniProtKB-KW"/>
</dbReference>
<name>F2Z6I5_YARLI</name>
<dbReference type="InterPro" id="IPR054357">
    <property type="entry name" value="MFE-2_N"/>
</dbReference>
<dbReference type="InterPro" id="IPR002539">
    <property type="entry name" value="MaoC-like_dom"/>
</dbReference>
<dbReference type="OrthoDB" id="3592703at2759"/>
<evidence type="ECO:0000256" key="14">
    <source>
        <dbReference type="ARBA" id="ARBA00023239"/>
    </source>
</evidence>
<dbReference type="Pfam" id="PF01575">
    <property type="entry name" value="MaoC_dehydratas"/>
    <property type="match status" value="1"/>
</dbReference>
<keyword evidence="8" id="KW-0276">Fatty acid metabolism</keyword>
<comment type="subcellular location">
    <subcellularLocation>
        <location evidence="1">Peroxisome</location>
    </subcellularLocation>
</comment>
<dbReference type="GO" id="GO:0018812">
    <property type="term" value="F:3-hydroxyacyl-CoA dehydratase activity"/>
    <property type="evidence" value="ECO:0007669"/>
    <property type="project" value="UniProtKB-EC"/>
</dbReference>
<dbReference type="PRINTS" id="PR00081">
    <property type="entry name" value="GDHRDH"/>
</dbReference>
<keyword evidence="14" id="KW-0456">Lyase</keyword>
<dbReference type="AlphaFoldDB" id="F2Z6I5"/>
<dbReference type="OMA" id="GKTRWQR"/>
<evidence type="ECO:0000256" key="5">
    <source>
        <dbReference type="ARBA" id="ARBA00012456"/>
    </source>
</evidence>
<comment type="similarity">
    <text evidence="3">Belongs to the short-chain dehydrogenases/reductases (SDR) family.</text>
</comment>
<evidence type="ECO:0000256" key="3">
    <source>
        <dbReference type="ARBA" id="ARBA00006484"/>
    </source>
</evidence>
<dbReference type="InterPro" id="IPR036291">
    <property type="entry name" value="NAD(P)-bd_dom_sf"/>
</dbReference>
<dbReference type="RefSeq" id="XP_503980.1">
    <property type="nucleotide sequence ID" value="XM_503980.1"/>
</dbReference>
<evidence type="ECO:0000256" key="2">
    <source>
        <dbReference type="ARBA" id="ARBA00005005"/>
    </source>
</evidence>
<evidence type="ECO:0000256" key="10">
    <source>
        <dbReference type="ARBA" id="ARBA00023002"/>
    </source>
</evidence>
<evidence type="ECO:0000313" key="23">
    <source>
        <dbReference type="Proteomes" id="UP000001300"/>
    </source>
</evidence>
<dbReference type="InterPro" id="IPR057326">
    <property type="entry name" value="KR_dom"/>
</dbReference>
<dbReference type="PRINTS" id="PR00080">
    <property type="entry name" value="SDRFAMILY"/>
</dbReference>
<keyword evidence="7" id="KW-0677">Repeat</keyword>
<dbReference type="InterPro" id="IPR020904">
    <property type="entry name" value="Sc_DH/Rdtase_CS"/>
</dbReference>
<evidence type="ECO:0000256" key="13">
    <source>
        <dbReference type="ARBA" id="ARBA00023235"/>
    </source>
</evidence>
<dbReference type="PANTHER" id="PTHR45024:SF2">
    <property type="entry name" value="SCP2 DOMAIN-CONTAINING PROTEIN"/>
    <property type="match status" value="1"/>
</dbReference>
<dbReference type="Gene3D" id="3.40.50.720">
    <property type="entry name" value="NAD(P)-binding Rossmann-like Domain"/>
    <property type="match status" value="2"/>
</dbReference>
<sequence>MSGELRYDGKVVIVTGAGGGLGKAYALFYGSRGASVVVNDLGGDFKGDGAQAGSGKRVADVVVDEIVSKGGKAVANYDSVENGDKIVETAVKAFGSVHIVINNAGILRDISFKKMTDKDWDLVYKVHVFGAYKVTRAAWPYFRKQKYGRVISTSSAAGLYGNFGQTNYSAAKLALVGFGETLAKEGAKYNITSNVIAPLAASRMTETVMPEDILKLLKPEYVVPLVGYLTHDSVTESYGIYEVGAGYMAKIRWERGNGAVFKGDDTFTPSAILKRWDEVTSFESPTYPNGPADFFKYAEESVKRPENPQGPTVSFKDQVVIVTGAGAGIGRAYSHLLAKLGAKVVVNDFGNPQKVVDEIKALGGIAVADKNNVIHGEKVVQTAIDAFGAVHAVVNNAGILRDKSFANMDDEMWQLIFDVHLNGTYSVTKAAWPHFLKQKYGRVINTTSTSGIYGNFGQANYSAAKAGILGFSRALAREGEKYNILVNTIAPNAGTAMTASVFTEEMLELFKPDFIAPITVLLASDQAPVTGDLFETGSAWIGQTRWQRAGGKAFNTKKGVTPEMVRDSWAKIVDFDDGNSTHPTTPSESTTQILENIFNVPDEEVEETALVAGPGGPGILNKEGEPFDYTYTYRDLILYNLGLGAKANELKYVFEGDDDFQTVPTFGVIPYMGGLITTNYGDFVPNFNPMMLLHGEQYLEIRQWPIPTNATLENKAKVIDVVDKGKAALLVTATTTTNKETGEEVFYNESSLFIRGSGGFGGKSTGTDRGAATAANKPPARAPDFVKEIKIQEDQAAIYRLSGDYNPLHIDPAFAAVGNFDRPILHGLCSFGVSGKALYDQFGPFKNAKVRFAGHVFPGETLKVEGWKEGNKVIFQTKVVERGTTAISNAAIELFPKDAKL</sequence>
<dbReference type="FunFam" id="3.10.129.10:FF:000013">
    <property type="entry name" value="Peroxisomal multifunctional enzyme type 2"/>
    <property type="match status" value="1"/>
</dbReference>
<keyword evidence="12" id="KW-0576">Peroxisome</keyword>
<comment type="catalytic activity">
    <reaction evidence="17">
        <text>a (3R)-3-hydroxyacyl-CoA + NAD(+) = a 3-oxoacyl-CoA + NADH + H(+)</text>
        <dbReference type="Rhea" id="RHEA:32711"/>
        <dbReference type="ChEBI" id="CHEBI:15378"/>
        <dbReference type="ChEBI" id="CHEBI:57319"/>
        <dbReference type="ChEBI" id="CHEBI:57540"/>
        <dbReference type="ChEBI" id="CHEBI:57945"/>
        <dbReference type="ChEBI" id="CHEBI:90726"/>
        <dbReference type="EC" id="1.1.1.n12"/>
    </reaction>
</comment>
<dbReference type="KEGG" id="yli:2911997"/>